<comment type="caution">
    <text evidence="1">The sequence shown here is derived from an EMBL/GenBank/DDBJ whole genome shotgun (WGS) entry which is preliminary data.</text>
</comment>
<reference evidence="1 2" key="1">
    <citation type="submission" date="2017-01" db="EMBL/GenBank/DDBJ databases">
        <title>A new Hymenobacter.</title>
        <authorList>
            <person name="Liang Y."/>
            <person name="Feng F."/>
        </authorList>
    </citation>
    <scope>NUCLEOTIDE SEQUENCE [LARGE SCALE GENOMIC DNA]</scope>
    <source>
        <strain evidence="1">MIMBbqt21</strain>
    </source>
</reference>
<dbReference type="Proteomes" id="UP000194873">
    <property type="component" value="Unassembled WGS sequence"/>
</dbReference>
<dbReference type="OrthoDB" id="964174at2"/>
<accession>A0A243W8E2</accession>
<keyword evidence="2" id="KW-1185">Reference proteome</keyword>
<dbReference type="SUPFAM" id="SSF52833">
    <property type="entry name" value="Thioredoxin-like"/>
    <property type="match status" value="1"/>
</dbReference>
<protein>
    <recommendedName>
        <fullName evidence="3">Thioredoxin domain-containing protein</fullName>
    </recommendedName>
</protein>
<gene>
    <name evidence="1" type="ORF">BXP70_22005</name>
</gene>
<dbReference type="RefSeq" id="WP_086596275.1">
    <property type="nucleotide sequence ID" value="NZ_MTSE01000016.1"/>
</dbReference>
<dbReference type="EMBL" id="MTSE01000016">
    <property type="protein sequence ID" value="OUJ71433.1"/>
    <property type="molecule type" value="Genomic_DNA"/>
</dbReference>
<evidence type="ECO:0000313" key="1">
    <source>
        <dbReference type="EMBL" id="OUJ71433.1"/>
    </source>
</evidence>
<evidence type="ECO:0000313" key="2">
    <source>
        <dbReference type="Proteomes" id="UP000194873"/>
    </source>
</evidence>
<evidence type="ECO:0008006" key="3">
    <source>
        <dbReference type="Google" id="ProtNLM"/>
    </source>
</evidence>
<organism evidence="1 2">
    <name type="scientific">Hymenobacter crusticola</name>
    <dbReference type="NCBI Taxonomy" id="1770526"/>
    <lineage>
        <taxon>Bacteria</taxon>
        <taxon>Pseudomonadati</taxon>
        <taxon>Bacteroidota</taxon>
        <taxon>Cytophagia</taxon>
        <taxon>Cytophagales</taxon>
        <taxon>Hymenobacteraceae</taxon>
        <taxon>Hymenobacter</taxon>
    </lineage>
</organism>
<name>A0A243W8E2_9BACT</name>
<dbReference type="AlphaFoldDB" id="A0A243W8E2"/>
<dbReference type="InterPro" id="IPR036249">
    <property type="entry name" value="Thioredoxin-like_sf"/>
</dbReference>
<proteinExistence type="predicted"/>
<sequence>MPFSQLKPPRQAASTDVLLVLLPPTHGEGIASQLASTNASLDRLQTLLEPAIRILRINEASHPAVVSSFHATELPAFVFLRQGIELWRHQGLPDDEAIAPLLLRKINS</sequence>